<feature type="compositionally biased region" description="Basic residues" evidence="1">
    <location>
        <begin position="88"/>
        <end position="103"/>
    </location>
</feature>
<feature type="compositionally biased region" description="Low complexity" evidence="1">
    <location>
        <begin position="75"/>
        <end position="87"/>
    </location>
</feature>
<evidence type="ECO:0000256" key="1">
    <source>
        <dbReference type="SAM" id="MobiDB-lite"/>
    </source>
</evidence>
<reference evidence="2" key="1">
    <citation type="submission" date="2022-11" db="EMBL/GenBank/DDBJ databases">
        <authorList>
            <person name="Petersen C."/>
        </authorList>
    </citation>
    <scope>NUCLEOTIDE SEQUENCE</scope>
    <source>
        <strain evidence="2">IBT 21917</strain>
    </source>
</reference>
<feature type="compositionally biased region" description="Polar residues" evidence="1">
    <location>
        <begin position="55"/>
        <end position="74"/>
    </location>
</feature>
<keyword evidence="3" id="KW-1185">Reference proteome</keyword>
<gene>
    <name evidence="2" type="ORF">N7492_010064</name>
</gene>
<dbReference type="Proteomes" id="UP001146351">
    <property type="component" value="Unassembled WGS sequence"/>
</dbReference>
<name>A0A9W9HQG6_9EURO</name>
<reference evidence="2" key="2">
    <citation type="journal article" date="2023" name="IMA Fungus">
        <title>Comparative genomic study of the Penicillium genus elucidates a diverse pangenome and 15 lateral gene transfer events.</title>
        <authorList>
            <person name="Petersen C."/>
            <person name="Sorensen T."/>
            <person name="Nielsen M.R."/>
            <person name="Sondergaard T.E."/>
            <person name="Sorensen J.L."/>
            <person name="Fitzpatrick D.A."/>
            <person name="Frisvad J.C."/>
            <person name="Nielsen K.L."/>
        </authorList>
    </citation>
    <scope>NUCLEOTIDE SEQUENCE</scope>
    <source>
        <strain evidence="2">IBT 21917</strain>
    </source>
</reference>
<comment type="caution">
    <text evidence="2">The sequence shown here is derived from an EMBL/GenBank/DDBJ whole genome shotgun (WGS) entry which is preliminary data.</text>
</comment>
<evidence type="ECO:0000313" key="3">
    <source>
        <dbReference type="Proteomes" id="UP001146351"/>
    </source>
</evidence>
<sequence length="167" mass="17907">MGKPKKIDNDPLEGLSSVDLRILVLSMVCTTEPVKLDWSKLADKGGYTVASARTTWNNARRKLTSQYDANGQDGTTTTAPTTPTSATKKARKTPASNKRKRGNKKGDNNDTTISETDATPLKFKSAPKDTAEAEDAATKDKSGGGEVKNESDDIQDEDESGAKAEEL</sequence>
<accession>A0A9W9HQG6</accession>
<dbReference type="EMBL" id="JAPQKO010000008">
    <property type="protein sequence ID" value="KAJ5151769.1"/>
    <property type="molecule type" value="Genomic_DNA"/>
</dbReference>
<dbReference type="OrthoDB" id="4363403at2759"/>
<feature type="region of interest" description="Disordered" evidence="1">
    <location>
        <begin position="55"/>
        <end position="167"/>
    </location>
</feature>
<evidence type="ECO:0000313" key="2">
    <source>
        <dbReference type="EMBL" id="KAJ5151769.1"/>
    </source>
</evidence>
<feature type="compositionally biased region" description="Basic and acidic residues" evidence="1">
    <location>
        <begin position="126"/>
        <end position="151"/>
    </location>
</feature>
<protein>
    <submittedName>
        <fullName evidence="2">Histone h1.3</fullName>
    </submittedName>
</protein>
<proteinExistence type="predicted"/>
<organism evidence="2 3">
    <name type="scientific">Penicillium capsulatum</name>
    <dbReference type="NCBI Taxonomy" id="69766"/>
    <lineage>
        <taxon>Eukaryota</taxon>
        <taxon>Fungi</taxon>
        <taxon>Dikarya</taxon>
        <taxon>Ascomycota</taxon>
        <taxon>Pezizomycotina</taxon>
        <taxon>Eurotiomycetes</taxon>
        <taxon>Eurotiomycetidae</taxon>
        <taxon>Eurotiales</taxon>
        <taxon>Aspergillaceae</taxon>
        <taxon>Penicillium</taxon>
    </lineage>
</organism>
<dbReference type="AlphaFoldDB" id="A0A9W9HQG6"/>